<evidence type="ECO:0000256" key="2">
    <source>
        <dbReference type="ARBA" id="ARBA00012980"/>
    </source>
</evidence>
<dbReference type="Gene3D" id="3.40.50.300">
    <property type="entry name" value="P-loop containing nucleotide triphosphate hydrolases"/>
    <property type="match status" value="1"/>
</dbReference>
<evidence type="ECO:0000256" key="5">
    <source>
        <dbReference type="ARBA" id="ARBA00022727"/>
    </source>
</evidence>
<dbReference type="EC" id="2.7.4.9" evidence="2 11"/>
<keyword evidence="8 11" id="KW-0067">ATP-binding</keyword>
<dbReference type="HAMAP" id="MF_00165">
    <property type="entry name" value="Thymidylate_kinase"/>
    <property type="match status" value="1"/>
</dbReference>
<accession>A0ABQ0A972</accession>
<dbReference type="RefSeq" id="WP_353302868.1">
    <property type="nucleotide sequence ID" value="NZ_BAABWN010000006.1"/>
</dbReference>
<dbReference type="InterPro" id="IPR039430">
    <property type="entry name" value="Thymidylate_kin-like_dom"/>
</dbReference>
<evidence type="ECO:0000256" key="3">
    <source>
        <dbReference type="ARBA" id="ARBA00017144"/>
    </source>
</evidence>
<feature type="domain" description="Thymidylate kinase-like" evidence="12">
    <location>
        <begin position="11"/>
        <end position="196"/>
    </location>
</feature>
<dbReference type="GO" id="GO:0016301">
    <property type="term" value="F:kinase activity"/>
    <property type="evidence" value="ECO:0007669"/>
    <property type="project" value="UniProtKB-KW"/>
</dbReference>
<comment type="caution">
    <text evidence="13">The sequence shown here is derived from an EMBL/GenBank/DDBJ whole genome shotgun (WGS) entry which is preliminary data.</text>
</comment>
<evidence type="ECO:0000256" key="9">
    <source>
        <dbReference type="ARBA" id="ARBA00029962"/>
    </source>
</evidence>
<dbReference type="Proteomes" id="UP001465153">
    <property type="component" value="Unassembled WGS sequence"/>
</dbReference>
<feature type="binding site" evidence="11">
    <location>
        <begin position="13"/>
        <end position="20"/>
    </location>
    <ligand>
        <name>ATP</name>
        <dbReference type="ChEBI" id="CHEBI:30616"/>
    </ligand>
</feature>
<keyword evidence="4 11" id="KW-0808">Transferase</keyword>
<evidence type="ECO:0000313" key="14">
    <source>
        <dbReference type="Proteomes" id="UP001465153"/>
    </source>
</evidence>
<comment type="similarity">
    <text evidence="1 11">Belongs to the thymidylate kinase family.</text>
</comment>
<keyword evidence="14" id="KW-1185">Reference proteome</keyword>
<evidence type="ECO:0000256" key="1">
    <source>
        <dbReference type="ARBA" id="ARBA00009776"/>
    </source>
</evidence>
<dbReference type="EMBL" id="BAABWN010000006">
    <property type="protein sequence ID" value="GAA6168199.1"/>
    <property type="molecule type" value="Genomic_DNA"/>
</dbReference>
<dbReference type="PANTHER" id="PTHR10344">
    <property type="entry name" value="THYMIDYLATE KINASE"/>
    <property type="match status" value="1"/>
</dbReference>
<evidence type="ECO:0000256" key="10">
    <source>
        <dbReference type="ARBA" id="ARBA00048743"/>
    </source>
</evidence>
<dbReference type="PANTHER" id="PTHR10344:SF4">
    <property type="entry name" value="UMP-CMP KINASE 2, MITOCHONDRIAL"/>
    <property type="match status" value="1"/>
</dbReference>
<protein>
    <recommendedName>
        <fullName evidence="3 11">Thymidylate kinase</fullName>
        <ecNumber evidence="2 11">2.7.4.9</ecNumber>
    </recommendedName>
    <alternativeName>
        <fullName evidence="9 11">dTMP kinase</fullName>
    </alternativeName>
</protein>
<evidence type="ECO:0000313" key="13">
    <source>
        <dbReference type="EMBL" id="GAA6168199.1"/>
    </source>
</evidence>
<dbReference type="SUPFAM" id="SSF52540">
    <property type="entry name" value="P-loop containing nucleoside triphosphate hydrolases"/>
    <property type="match status" value="1"/>
</dbReference>
<proteinExistence type="inferred from homology"/>
<reference evidence="13 14" key="1">
    <citation type="submission" date="2024-04" db="EMBL/GenBank/DDBJ databases">
        <title>Draft genome sequence of Sessilibacter corallicola NBRC 116591.</title>
        <authorList>
            <person name="Miyakawa T."/>
            <person name="Kusuya Y."/>
            <person name="Miura T."/>
        </authorList>
    </citation>
    <scope>NUCLEOTIDE SEQUENCE [LARGE SCALE GENOMIC DNA]</scope>
    <source>
        <strain evidence="13 14">KU-00831-HH</strain>
    </source>
</reference>
<evidence type="ECO:0000256" key="6">
    <source>
        <dbReference type="ARBA" id="ARBA00022741"/>
    </source>
</evidence>
<dbReference type="NCBIfam" id="TIGR00041">
    <property type="entry name" value="DTMP_kinase"/>
    <property type="match status" value="1"/>
</dbReference>
<keyword evidence="6 11" id="KW-0547">Nucleotide-binding</keyword>
<keyword evidence="5 11" id="KW-0545">Nucleotide biosynthesis</keyword>
<sequence>MAQKPGKFITFEGGEGAGKSTNILVAQEYLESQGIKTQLTREPGGTPLAEEIRSLLISKREESVNELTELLLVFSARAQHLNNLIKPALAQGIWVLCDRFTDATYAYQGAGRGLSVEAIRTLETLVQGNIRPDLTLLLDLDIEVGATRARNRGALDRFESLDAEFFSRVRDMYLQRAKSESYYKVVDANQSLENVQLAVKNTLIEFIREVS</sequence>
<evidence type="ECO:0000256" key="11">
    <source>
        <dbReference type="HAMAP-Rule" id="MF_00165"/>
    </source>
</evidence>
<gene>
    <name evidence="11 13" type="primary">tmk</name>
    <name evidence="13" type="ORF">NBRC116591_20100</name>
</gene>
<evidence type="ECO:0000256" key="8">
    <source>
        <dbReference type="ARBA" id="ARBA00022840"/>
    </source>
</evidence>
<dbReference type="CDD" id="cd01672">
    <property type="entry name" value="TMPK"/>
    <property type="match status" value="1"/>
</dbReference>
<comment type="catalytic activity">
    <reaction evidence="10 11">
        <text>dTMP + ATP = dTDP + ADP</text>
        <dbReference type="Rhea" id="RHEA:13517"/>
        <dbReference type="ChEBI" id="CHEBI:30616"/>
        <dbReference type="ChEBI" id="CHEBI:58369"/>
        <dbReference type="ChEBI" id="CHEBI:63528"/>
        <dbReference type="ChEBI" id="CHEBI:456216"/>
        <dbReference type="EC" id="2.7.4.9"/>
    </reaction>
</comment>
<name>A0ABQ0A972_9GAMM</name>
<dbReference type="Pfam" id="PF02223">
    <property type="entry name" value="Thymidylate_kin"/>
    <property type="match status" value="1"/>
</dbReference>
<evidence type="ECO:0000256" key="7">
    <source>
        <dbReference type="ARBA" id="ARBA00022777"/>
    </source>
</evidence>
<evidence type="ECO:0000259" key="12">
    <source>
        <dbReference type="Pfam" id="PF02223"/>
    </source>
</evidence>
<dbReference type="InterPro" id="IPR018094">
    <property type="entry name" value="Thymidylate_kinase"/>
</dbReference>
<evidence type="ECO:0000256" key="4">
    <source>
        <dbReference type="ARBA" id="ARBA00022679"/>
    </source>
</evidence>
<organism evidence="13 14">
    <name type="scientific">Sessilibacter corallicola</name>
    <dbReference type="NCBI Taxonomy" id="2904075"/>
    <lineage>
        <taxon>Bacteria</taxon>
        <taxon>Pseudomonadati</taxon>
        <taxon>Pseudomonadota</taxon>
        <taxon>Gammaproteobacteria</taxon>
        <taxon>Cellvibrionales</taxon>
        <taxon>Cellvibrionaceae</taxon>
        <taxon>Sessilibacter</taxon>
    </lineage>
</organism>
<comment type="function">
    <text evidence="11">Phosphorylation of dTMP to form dTDP in both de novo and salvage pathways of dTTP synthesis.</text>
</comment>
<keyword evidence="7 11" id="KW-0418">Kinase</keyword>
<dbReference type="InterPro" id="IPR027417">
    <property type="entry name" value="P-loop_NTPase"/>
</dbReference>